<dbReference type="Gene3D" id="3.30.559.10">
    <property type="entry name" value="Chloramphenicol acetyltransferase-like domain"/>
    <property type="match status" value="1"/>
</dbReference>
<dbReference type="PANTHER" id="PTHR22589:SF107">
    <property type="entry name" value="CHOLINE_CARNITINE ACYLTRANSFERASE DOMAIN-CONTAINING PROTEIN"/>
    <property type="match status" value="1"/>
</dbReference>
<evidence type="ECO:0000256" key="2">
    <source>
        <dbReference type="ARBA" id="ARBA00022679"/>
    </source>
</evidence>
<comment type="similarity">
    <text evidence="1">Belongs to the carnitine/choline acetyltransferase family.</text>
</comment>
<dbReference type="OrthoDB" id="240216at2759"/>
<gene>
    <name evidence="7" type="ORF">M413DRAFT_446856</name>
</gene>
<dbReference type="AlphaFoldDB" id="A0A0C3C6U6"/>
<keyword evidence="3" id="KW-0012">Acyltransferase</keyword>
<evidence type="ECO:0000256" key="5">
    <source>
        <dbReference type="SAM" id="MobiDB-lite"/>
    </source>
</evidence>
<dbReference type="InterPro" id="IPR000542">
    <property type="entry name" value="Carn_acyl_trans"/>
</dbReference>
<feature type="active site" description="Proton acceptor" evidence="4">
    <location>
        <position position="380"/>
    </location>
</feature>
<dbReference type="PANTHER" id="PTHR22589">
    <property type="entry name" value="CARNITINE O-ACYLTRANSFERASE"/>
    <property type="match status" value="1"/>
</dbReference>
<dbReference type="Proteomes" id="UP000053424">
    <property type="component" value="Unassembled WGS sequence"/>
</dbReference>
<proteinExistence type="inferred from homology"/>
<name>A0A0C3C6U6_HEBCY</name>
<dbReference type="GO" id="GO:0016746">
    <property type="term" value="F:acyltransferase activity"/>
    <property type="evidence" value="ECO:0007669"/>
    <property type="project" value="UniProtKB-KW"/>
</dbReference>
<reference evidence="8" key="2">
    <citation type="submission" date="2015-01" db="EMBL/GenBank/DDBJ databases">
        <title>Evolutionary Origins and Diversification of the Mycorrhizal Mutualists.</title>
        <authorList>
            <consortium name="DOE Joint Genome Institute"/>
            <consortium name="Mycorrhizal Genomics Consortium"/>
            <person name="Kohler A."/>
            <person name="Kuo A."/>
            <person name="Nagy L.G."/>
            <person name="Floudas D."/>
            <person name="Copeland A."/>
            <person name="Barry K.W."/>
            <person name="Cichocki N."/>
            <person name="Veneault-Fourrey C."/>
            <person name="LaButti K."/>
            <person name="Lindquist E.A."/>
            <person name="Lipzen A."/>
            <person name="Lundell T."/>
            <person name="Morin E."/>
            <person name="Murat C."/>
            <person name="Riley R."/>
            <person name="Ohm R."/>
            <person name="Sun H."/>
            <person name="Tunlid A."/>
            <person name="Henrissat B."/>
            <person name="Grigoriev I.V."/>
            <person name="Hibbett D.S."/>
            <person name="Martin F."/>
        </authorList>
    </citation>
    <scope>NUCLEOTIDE SEQUENCE [LARGE SCALE GENOMIC DNA]</scope>
    <source>
        <strain evidence="8">h7</strain>
    </source>
</reference>
<evidence type="ECO:0000259" key="6">
    <source>
        <dbReference type="Pfam" id="PF00755"/>
    </source>
</evidence>
<evidence type="ECO:0000256" key="4">
    <source>
        <dbReference type="PIRSR" id="PIRSR600542-1"/>
    </source>
</evidence>
<protein>
    <recommendedName>
        <fullName evidence="6">Choline/carnitine acyltransferase domain-containing protein</fullName>
    </recommendedName>
</protein>
<evidence type="ECO:0000313" key="7">
    <source>
        <dbReference type="EMBL" id="KIM39944.1"/>
    </source>
</evidence>
<dbReference type="InterPro" id="IPR042231">
    <property type="entry name" value="Cho/carn_acyl_trans_2"/>
</dbReference>
<feature type="region of interest" description="Disordered" evidence="5">
    <location>
        <begin position="1"/>
        <end position="34"/>
    </location>
</feature>
<evidence type="ECO:0000256" key="1">
    <source>
        <dbReference type="ARBA" id="ARBA00005232"/>
    </source>
</evidence>
<keyword evidence="2" id="KW-0808">Transferase</keyword>
<dbReference type="Gene3D" id="3.30.559.70">
    <property type="entry name" value="Choline/Carnitine o-acyltransferase, domain 2"/>
    <property type="match status" value="1"/>
</dbReference>
<feature type="domain" description="Choline/carnitine acyltransferase" evidence="6">
    <location>
        <begin position="32"/>
        <end position="653"/>
    </location>
</feature>
<dbReference type="Pfam" id="PF00755">
    <property type="entry name" value="Carn_acyltransf"/>
    <property type="match status" value="1"/>
</dbReference>
<keyword evidence="8" id="KW-1185">Reference proteome</keyword>
<reference evidence="7 8" key="1">
    <citation type="submission" date="2014-04" db="EMBL/GenBank/DDBJ databases">
        <authorList>
            <consortium name="DOE Joint Genome Institute"/>
            <person name="Kuo A."/>
            <person name="Gay G."/>
            <person name="Dore J."/>
            <person name="Kohler A."/>
            <person name="Nagy L.G."/>
            <person name="Floudas D."/>
            <person name="Copeland A."/>
            <person name="Barry K.W."/>
            <person name="Cichocki N."/>
            <person name="Veneault-Fourrey C."/>
            <person name="LaButti K."/>
            <person name="Lindquist E.A."/>
            <person name="Lipzen A."/>
            <person name="Lundell T."/>
            <person name="Morin E."/>
            <person name="Murat C."/>
            <person name="Sun H."/>
            <person name="Tunlid A."/>
            <person name="Henrissat B."/>
            <person name="Grigoriev I.V."/>
            <person name="Hibbett D.S."/>
            <person name="Martin F."/>
            <person name="Nordberg H.P."/>
            <person name="Cantor M.N."/>
            <person name="Hua S.X."/>
        </authorList>
    </citation>
    <scope>NUCLEOTIDE SEQUENCE [LARGE SCALE GENOMIC DNA]</scope>
    <source>
        <strain evidence="8">h7</strain>
    </source>
</reference>
<dbReference type="SUPFAM" id="SSF52777">
    <property type="entry name" value="CoA-dependent acyltransferases"/>
    <property type="match status" value="2"/>
</dbReference>
<accession>A0A0C3C6U6</accession>
<dbReference type="HOGENOM" id="CLU_013513_5_0_1"/>
<dbReference type="STRING" id="686832.A0A0C3C6U6"/>
<evidence type="ECO:0000256" key="3">
    <source>
        <dbReference type="ARBA" id="ARBA00023315"/>
    </source>
</evidence>
<sequence>MLRPGVVRQTHMRTHSHSATTSTTRPKTRGRLPVPNLRHTLDRYLASLEPFLREDECNGGMKYSSAFALRQKWADEFEFGIGKTLQERLLALDKVSPYNWLDDNFWINKPTSNGAHHYCEDPLIPRSALSGETNNNRAGTTFWQLRRAAWLIHRILQFKDNVIETEGSQTTTAGSWLLENTSKIFNIARIPETLCDTLSAPPNLSSRSARSVLVTIHDWCYSVVVYHPPSSNNPNKPGELLSPGEIEARLRAVVIDVESRLSNGEKALPVGVLSSDERDRWAKNLQHLLSISPMNRRSHQAVLHSVMGVALEHTTYTIPPQPPTSSGPGHRHIRTPAQSSLDSHLHTIRGTAQNVSNRFYDKTFTLIVDPSTRAGASGEHSPVDALVPSIVAEYGIVQGVDVDSFHTRAPEPNDVDGLGWDRLDWVADDKIRKECRMATDRANAIIEDSDDSVLWFEKFGTDWIKAIGGYKLSPDAFIQMALQLAWYRTRGEFTATYETVLTRMFKHGRTETVRTLSHESRLWVLKMLDPTSTNQERFDLLREAISSHTRRTRECMTGKGFDRHLLGLRLLLRPLSGESADLFGDDLFDRSAQWKLSTSGLSAGLLFKGTGFGAMYEDGYGINYLAAPNMVKFGIESKFSSSLTSTQKFKEAVAASMEEMQALCAVIVEQDSRLVLTSHL</sequence>
<dbReference type="InterPro" id="IPR039551">
    <property type="entry name" value="Cho/carn_acyl_trans"/>
</dbReference>
<dbReference type="EMBL" id="KN831784">
    <property type="protein sequence ID" value="KIM39944.1"/>
    <property type="molecule type" value="Genomic_DNA"/>
</dbReference>
<evidence type="ECO:0000313" key="8">
    <source>
        <dbReference type="Proteomes" id="UP000053424"/>
    </source>
</evidence>
<organism evidence="7 8">
    <name type="scientific">Hebeloma cylindrosporum</name>
    <dbReference type="NCBI Taxonomy" id="76867"/>
    <lineage>
        <taxon>Eukaryota</taxon>
        <taxon>Fungi</taxon>
        <taxon>Dikarya</taxon>
        <taxon>Basidiomycota</taxon>
        <taxon>Agaricomycotina</taxon>
        <taxon>Agaricomycetes</taxon>
        <taxon>Agaricomycetidae</taxon>
        <taxon>Agaricales</taxon>
        <taxon>Agaricineae</taxon>
        <taxon>Hymenogastraceae</taxon>
        <taxon>Hebeloma</taxon>
    </lineage>
</organism>
<dbReference type="InterPro" id="IPR023213">
    <property type="entry name" value="CAT-like_dom_sf"/>
</dbReference>